<dbReference type="SMART" id="SM00448">
    <property type="entry name" value="REC"/>
    <property type="match status" value="1"/>
</dbReference>
<dbReference type="PIRSF" id="PIRSF036382">
    <property type="entry name" value="RR_antiterm"/>
    <property type="match status" value="1"/>
</dbReference>
<keyword evidence="7" id="KW-1185">Reference proteome</keyword>
<reference evidence="6 7" key="1">
    <citation type="submission" date="2019-10" db="EMBL/GenBank/DDBJ databases">
        <title>Alkaliphilus serpentinus sp. nov. and Alkaliphilus pronyensis sp. nov., two novel anaerobic alkaliphilic species isolated from the serpentinized-hosted hydrothermal field of the Prony Bay (New Caledonia).</title>
        <authorList>
            <person name="Postec A."/>
        </authorList>
    </citation>
    <scope>NUCLEOTIDE SEQUENCE [LARGE SCALE GENOMIC DNA]</scope>
    <source>
        <strain evidence="6 7">LacT</strain>
    </source>
</reference>
<dbReference type="PROSITE" id="PS50110">
    <property type="entry name" value="RESPONSE_REGULATORY"/>
    <property type="match status" value="1"/>
</dbReference>
<evidence type="ECO:0000256" key="3">
    <source>
        <dbReference type="PROSITE-ProRule" id="PRU00169"/>
    </source>
</evidence>
<dbReference type="Gene3D" id="1.10.10.10">
    <property type="entry name" value="Winged helix-like DNA-binding domain superfamily/Winged helix DNA-binding domain"/>
    <property type="match status" value="1"/>
</dbReference>
<dbReference type="InterPro" id="IPR005561">
    <property type="entry name" value="ANTAR"/>
</dbReference>
<dbReference type="PROSITE" id="PS50921">
    <property type="entry name" value="ANTAR"/>
    <property type="match status" value="1"/>
</dbReference>
<evidence type="ECO:0000259" key="5">
    <source>
        <dbReference type="PROSITE" id="PS50921"/>
    </source>
</evidence>
<feature type="domain" description="ANTAR" evidence="5">
    <location>
        <begin position="125"/>
        <end position="186"/>
    </location>
</feature>
<accession>A0A833M5X3</accession>
<dbReference type="InterPro" id="IPR011006">
    <property type="entry name" value="CheY-like_superfamily"/>
</dbReference>
<dbReference type="GO" id="GO:0003723">
    <property type="term" value="F:RNA binding"/>
    <property type="evidence" value="ECO:0007669"/>
    <property type="project" value="InterPro"/>
</dbReference>
<comment type="caution">
    <text evidence="6">The sequence shown here is derived from an EMBL/GenBank/DDBJ whole genome shotgun (WGS) entry which is preliminary data.</text>
</comment>
<dbReference type="InterPro" id="IPR008327">
    <property type="entry name" value="Sig_transdc_resp-reg_antiterm"/>
</dbReference>
<dbReference type="SUPFAM" id="SSF52172">
    <property type="entry name" value="CheY-like"/>
    <property type="match status" value="1"/>
</dbReference>
<dbReference type="PANTHER" id="PTHR43367:SF1">
    <property type="entry name" value="TWO-COMPONENT RESPONSE REGULATOR-LIKE APRR6-RELATED"/>
    <property type="match status" value="1"/>
</dbReference>
<feature type="modified residue" description="4-aspartylphosphate" evidence="3">
    <location>
        <position position="54"/>
    </location>
</feature>
<organism evidence="6 7">
    <name type="scientific">Alkaliphilus serpentinus</name>
    <dbReference type="NCBI Taxonomy" id="1482731"/>
    <lineage>
        <taxon>Bacteria</taxon>
        <taxon>Bacillati</taxon>
        <taxon>Bacillota</taxon>
        <taxon>Clostridia</taxon>
        <taxon>Peptostreptococcales</taxon>
        <taxon>Natronincolaceae</taxon>
        <taxon>Alkaliphilus</taxon>
    </lineage>
</organism>
<evidence type="ECO:0000256" key="1">
    <source>
        <dbReference type="ARBA" id="ARBA00018672"/>
    </source>
</evidence>
<evidence type="ECO:0000256" key="2">
    <source>
        <dbReference type="ARBA" id="ARBA00024867"/>
    </source>
</evidence>
<dbReference type="EMBL" id="WBZB01000063">
    <property type="protein sequence ID" value="KAB3525596.1"/>
    <property type="molecule type" value="Genomic_DNA"/>
</dbReference>
<dbReference type="GO" id="GO:0000160">
    <property type="term" value="P:phosphorelay signal transduction system"/>
    <property type="evidence" value="ECO:0007669"/>
    <property type="project" value="InterPro"/>
</dbReference>
<protein>
    <recommendedName>
        <fullName evidence="1">Stage 0 sporulation protein A homolog</fullName>
    </recommendedName>
</protein>
<dbReference type="Pfam" id="PF03861">
    <property type="entry name" value="ANTAR"/>
    <property type="match status" value="1"/>
</dbReference>
<proteinExistence type="predicted"/>
<evidence type="ECO:0000313" key="6">
    <source>
        <dbReference type="EMBL" id="KAB3525596.1"/>
    </source>
</evidence>
<dbReference type="PANTHER" id="PTHR43367">
    <property type="match status" value="1"/>
</dbReference>
<keyword evidence="3" id="KW-0597">Phosphoprotein</keyword>
<name>A0A833M5X3_9FIRM</name>
<dbReference type="InterPro" id="IPR001789">
    <property type="entry name" value="Sig_transdc_resp-reg_receiver"/>
</dbReference>
<dbReference type="Proteomes" id="UP000465601">
    <property type="component" value="Unassembled WGS sequence"/>
</dbReference>
<feature type="domain" description="Response regulatory" evidence="4">
    <location>
        <begin position="4"/>
        <end position="119"/>
    </location>
</feature>
<dbReference type="Pfam" id="PF00072">
    <property type="entry name" value="Response_reg"/>
    <property type="match status" value="1"/>
</dbReference>
<comment type="function">
    <text evidence="2">May play the central regulatory role in sporulation. It may be an element of the effector pathway responsible for the activation of sporulation genes in response to nutritional stress. Spo0A may act in concert with spo0H (a sigma factor) to control the expression of some genes that are critical to the sporulation process.</text>
</comment>
<evidence type="ECO:0000313" key="7">
    <source>
        <dbReference type="Proteomes" id="UP000465601"/>
    </source>
</evidence>
<dbReference type="AlphaFoldDB" id="A0A833M5X3"/>
<dbReference type="InterPro" id="IPR036388">
    <property type="entry name" value="WH-like_DNA-bd_sf"/>
</dbReference>
<dbReference type="RefSeq" id="WP_151867163.1">
    <property type="nucleotide sequence ID" value="NZ_WBZB01000063.1"/>
</dbReference>
<sequence length="192" mass="21643">MNLRVVIADDEPITRMDLSEIFREAGYKVVGEASDGFDAVELCRKLNPDLVLMDVKMPLLDGLKASKIIVHEELATSVVLLTAYSGQEFVERAKEAGVMGYLVKPVDEKYLMPAVEVAVCKGQEIKKMKSTLEHIKEQLETRKVVEKAKGILMVKYNMKEEEAYNEIRKISMNKRCPMKQIATAIIINDHLG</sequence>
<gene>
    <name evidence="6" type="ORF">F8153_14985</name>
</gene>
<dbReference type="Gene3D" id="3.40.50.2300">
    <property type="match status" value="1"/>
</dbReference>
<evidence type="ECO:0000259" key="4">
    <source>
        <dbReference type="PROSITE" id="PS50110"/>
    </source>
</evidence>
<dbReference type="OrthoDB" id="9779069at2"/>
<dbReference type="SMART" id="SM01012">
    <property type="entry name" value="ANTAR"/>
    <property type="match status" value="1"/>
</dbReference>